<sequence length="256" mass="29310">MEWYKKGLDELWSAVGYGGDVWQDYNGFRREMTLSVLDFVALFPNYDTHLYPIEISYYICGGVNRCSEQKYVNNRLEFLNSLSSGNRSSDTHSFSVPIDTSKIDLNDNTGIWIAFKVATTDGYATFGNLELVEEGSLLGDTLERVQREDQQRKSQMTRKREEAERKYMADKQAIDRLYADYQDQQLNPNVEITDITAARHLVQSLPYVYNDALLEIPGMNYTRFTELSLLPSPTSLLTNLWSVFIPGSSPKDDTSI</sequence>
<keyword evidence="2" id="KW-0800">Toxin</keyword>
<dbReference type="AlphaFoldDB" id="A0A243BM70"/>
<evidence type="ECO:0000256" key="5">
    <source>
        <dbReference type="ARBA" id="ARBA00029653"/>
    </source>
</evidence>
<organism evidence="8 9">
    <name type="scientific">Bacillus thuringiensis serovar pingluonsis</name>
    <dbReference type="NCBI Taxonomy" id="180881"/>
    <lineage>
        <taxon>Bacteria</taxon>
        <taxon>Bacillati</taxon>
        <taxon>Bacillota</taxon>
        <taxon>Bacilli</taxon>
        <taxon>Bacillales</taxon>
        <taxon>Bacillaceae</taxon>
        <taxon>Bacillus</taxon>
        <taxon>Bacillus cereus group</taxon>
    </lineage>
</organism>
<dbReference type="Pfam" id="PF17997">
    <property type="entry name" value="Cry1Ac_D5"/>
    <property type="match status" value="1"/>
</dbReference>
<keyword evidence="6" id="KW-0175">Coiled coil</keyword>
<accession>A0A243BM70</accession>
<evidence type="ECO:0000256" key="2">
    <source>
        <dbReference type="ARBA" id="ARBA00022656"/>
    </source>
</evidence>
<evidence type="ECO:0000313" key="9">
    <source>
        <dbReference type="Proteomes" id="UP000195089"/>
    </source>
</evidence>
<evidence type="ECO:0000259" key="7">
    <source>
        <dbReference type="Pfam" id="PF17997"/>
    </source>
</evidence>
<dbReference type="InterPro" id="IPR041587">
    <property type="entry name" value="Cry_V"/>
</dbReference>
<keyword evidence="3" id="KW-0749">Sporulation</keyword>
<dbReference type="Gene3D" id="1.20.190.10">
    <property type="entry name" value="Pesticidal crystal protein, N-terminal domain"/>
    <property type="match status" value="1"/>
</dbReference>
<feature type="coiled-coil region" evidence="6">
    <location>
        <begin position="146"/>
        <end position="180"/>
    </location>
</feature>
<protein>
    <recommendedName>
        <fullName evidence="5">Crystaline entomocidal protoxin</fullName>
    </recommendedName>
</protein>
<dbReference type="RefSeq" id="WP_088118922.1">
    <property type="nucleotide sequence ID" value="NZ_NFDL01000014.1"/>
</dbReference>
<comment type="similarity">
    <text evidence="1">Belongs to the delta endotoxin family.</text>
</comment>
<dbReference type="SUPFAM" id="SSF56849">
    <property type="entry name" value="delta-Endotoxin (insectocide), N-terminal domain"/>
    <property type="match status" value="1"/>
</dbReference>
<evidence type="ECO:0000256" key="4">
    <source>
        <dbReference type="ARBA" id="ARBA00023026"/>
    </source>
</evidence>
<dbReference type="Proteomes" id="UP000195089">
    <property type="component" value="Unassembled WGS sequence"/>
</dbReference>
<dbReference type="GO" id="GO:0030435">
    <property type="term" value="P:sporulation resulting in formation of a cellular spore"/>
    <property type="evidence" value="ECO:0007669"/>
    <property type="project" value="UniProtKB-KW"/>
</dbReference>
<comment type="caution">
    <text evidence="8">The sequence shown here is derived from an EMBL/GenBank/DDBJ whole genome shotgun (WGS) entry which is preliminary data.</text>
</comment>
<dbReference type="GO" id="GO:0090729">
    <property type="term" value="F:toxin activity"/>
    <property type="evidence" value="ECO:0007669"/>
    <property type="project" value="UniProtKB-KW"/>
</dbReference>
<proteinExistence type="inferred from homology"/>
<gene>
    <name evidence="8" type="ORF">BK742_03870</name>
</gene>
<reference evidence="8 9" key="1">
    <citation type="submission" date="2016-10" db="EMBL/GenBank/DDBJ databases">
        <title>Comparative genomics of Bacillus thuringiensis reveals a path to pathogens against multiple invertebrate hosts.</title>
        <authorList>
            <person name="Zheng J."/>
            <person name="Gao Q."/>
            <person name="Liu H."/>
            <person name="Peng D."/>
            <person name="Ruan L."/>
            <person name="Sun M."/>
        </authorList>
    </citation>
    <scope>NUCLEOTIDE SEQUENCE [LARGE SCALE GENOMIC DNA]</scope>
    <source>
        <strain evidence="8">BGSC 4BX1</strain>
    </source>
</reference>
<dbReference type="EMBL" id="NFDL01000014">
    <property type="protein sequence ID" value="OTY48279.1"/>
    <property type="molecule type" value="Genomic_DNA"/>
</dbReference>
<feature type="domain" description="Pesticidal crystal protein Cry" evidence="7">
    <location>
        <begin position="89"/>
        <end position="135"/>
    </location>
</feature>
<name>A0A243BM70_BACTU</name>
<keyword evidence="4" id="KW-0843">Virulence</keyword>
<dbReference type="InterPro" id="IPR036716">
    <property type="entry name" value="Pest_crys_N_sf"/>
</dbReference>
<evidence type="ECO:0000256" key="1">
    <source>
        <dbReference type="ARBA" id="ARBA00007819"/>
    </source>
</evidence>
<evidence type="ECO:0000256" key="3">
    <source>
        <dbReference type="ARBA" id="ARBA00022969"/>
    </source>
</evidence>
<evidence type="ECO:0000256" key="6">
    <source>
        <dbReference type="SAM" id="Coils"/>
    </source>
</evidence>
<evidence type="ECO:0000313" key="8">
    <source>
        <dbReference type="EMBL" id="OTY48279.1"/>
    </source>
</evidence>